<evidence type="ECO:0000313" key="3">
    <source>
        <dbReference type="Proteomes" id="UP000011115"/>
    </source>
</evidence>
<protein>
    <submittedName>
        <fullName evidence="2">Integrase core domain containing protein</fullName>
    </submittedName>
</protein>
<name>M1DJM2_SOLTU</name>
<dbReference type="AlphaFoldDB" id="M1DJM2"/>
<dbReference type="OMA" id="SYPQGDL"/>
<feature type="region of interest" description="Disordered" evidence="1">
    <location>
        <begin position="39"/>
        <end position="68"/>
    </location>
</feature>
<dbReference type="Gramene" id="PGSC0003DMT400090094">
    <property type="protein sequence ID" value="PGSC0003DMT400090094"/>
    <property type="gene ID" value="PGSC0003DMG400039665"/>
</dbReference>
<feature type="compositionally biased region" description="Polar residues" evidence="1">
    <location>
        <begin position="54"/>
        <end position="68"/>
    </location>
</feature>
<evidence type="ECO:0000313" key="2">
    <source>
        <dbReference type="EnsemblPlants" id="PGSC0003DMT400090094"/>
    </source>
</evidence>
<dbReference type="PaxDb" id="4113-PGSC0003DMT400090094"/>
<organism evidence="2 3">
    <name type="scientific">Solanum tuberosum</name>
    <name type="common">Potato</name>
    <dbReference type="NCBI Taxonomy" id="4113"/>
    <lineage>
        <taxon>Eukaryota</taxon>
        <taxon>Viridiplantae</taxon>
        <taxon>Streptophyta</taxon>
        <taxon>Embryophyta</taxon>
        <taxon>Tracheophyta</taxon>
        <taxon>Spermatophyta</taxon>
        <taxon>Magnoliopsida</taxon>
        <taxon>eudicotyledons</taxon>
        <taxon>Gunneridae</taxon>
        <taxon>Pentapetalae</taxon>
        <taxon>asterids</taxon>
        <taxon>lamiids</taxon>
        <taxon>Solanales</taxon>
        <taxon>Solanaceae</taxon>
        <taxon>Solanoideae</taxon>
        <taxon>Solaneae</taxon>
        <taxon>Solanum</taxon>
    </lineage>
</organism>
<reference evidence="2" key="2">
    <citation type="submission" date="2015-06" db="UniProtKB">
        <authorList>
            <consortium name="EnsemblPlants"/>
        </authorList>
    </citation>
    <scope>IDENTIFICATION</scope>
    <source>
        <strain evidence="2">DM1-3 516 R44</strain>
    </source>
</reference>
<reference evidence="3" key="1">
    <citation type="journal article" date="2011" name="Nature">
        <title>Genome sequence and analysis of the tuber crop potato.</title>
        <authorList>
            <consortium name="The Potato Genome Sequencing Consortium"/>
        </authorList>
    </citation>
    <scope>NUCLEOTIDE SEQUENCE [LARGE SCALE GENOMIC DNA]</scope>
    <source>
        <strain evidence="3">cv. DM1-3 516 R44</strain>
    </source>
</reference>
<dbReference type="Proteomes" id="UP000011115">
    <property type="component" value="Unassembled WGS sequence"/>
</dbReference>
<accession>M1DJM2</accession>
<keyword evidence="3" id="KW-1185">Reference proteome</keyword>
<evidence type="ECO:0000256" key="1">
    <source>
        <dbReference type="SAM" id="MobiDB-lite"/>
    </source>
</evidence>
<dbReference type="HOGENOM" id="CLU_1362494_0_0_1"/>
<proteinExistence type="predicted"/>
<sequence>MSIEEMLKKIMADQAQLVADVRNNQLATQNLEKQFGIFASDQNSYPQGDLPGNTDPNPKQVNAVSTRSGRPLEELTPKTKIVVEKGRMTDEAGPSEPRIYEEPKDIDEDDEAQELASILDIPNVSMLRKHVEPLNRVLGHPPRPSIKEASKLELKALPSQLRYSFLGANETLPVILSEALSKVQVEASLEVLKRRKKAIGW</sequence>
<dbReference type="EnsemblPlants" id="PGSC0003DMT400090094">
    <property type="protein sequence ID" value="PGSC0003DMT400090094"/>
    <property type="gene ID" value="PGSC0003DMG400039665"/>
</dbReference>
<dbReference type="InParanoid" id="M1DJM2"/>